<comment type="caution">
    <text evidence="1">The sequence shown here is derived from an EMBL/GenBank/DDBJ whole genome shotgun (WGS) entry which is preliminary data.</text>
</comment>
<dbReference type="Proteomes" id="UP001066276">
    <property type="component" value="Chromosome 6"/>
</dbReference>
<protein>
    <submittedName>
        <fullName evidence="1">Uncharacterized protein</fullName>
    </submittedName>
</protein>
<gene>
    <name evidence="1" type="ORF">NDU88_009402</name>
</gene>
<accession>A0AAV7QRF0</accession>
<sequence>MDDGCFGSEVEDGCFGSEVEVNTLRLDPETDVERCSVDAECTLVFFGAEREGWSSEYIFRSDHGQQAVVDPRPVLMTF</sequence>
<evidence type="ECO:0000313" key="2">
    <source>
        <dbReference type="Proteomes" id="UP001066276"/>
    </source>
</evidence>
<keyword evidence="2" id="KW-1185">Reference proteome</keyword>
<dbReference type="EMBL" id="JANPWB010000010">
    <property type="protein sequence ID" value="KAJ1143091.1"/>
    <property type="molecule type" value="Genomic_DNA"/>
</dbReference>
<organism evidence="1 2">
    <name type="scientific">Pleurodeles waltl</name>
    <name type="common">Iberian ribbed newt</name>
    <dbReference type="NCBI Taxonomy" id="8319"/>
    <lineage>
        <taxon>Eukaryota</taxon>
        <taxon>Metazoa</taxon>
        <taxon>Chordata</taxon>
        <taxon>Craniata</taxon>
        <taxon>Vertebrata</taxon>
        <taxon>Euteleostomi</taxon>
        <taxon>Amphibia</taxon>
        <taxon>Batrachia</taxon>
        <taxon>Caudata</taxon>
        <taxon>Salamandroidea</taxon>
        <taxon>Salamandridae</taxon>
        <taxon>Pleurodelinae</taxon>
        <taxon>Pleurodeles</taxon>
    </lineage>
</organism>
<proteinExistence type="predicted"/>
<name>A0AAV7QRF0_PLEWA</name>
<evidence type="ECO:0000313" key="1">
    <source>
        <dbReference type="EMBL" id="KAJ1143091.1"/>
    </source>
</evidence>
<dbReference type="AlphaFoldDB" id="A0AAV7QRF0"/>
<reference evidence="1" key="1">
    <citation type="journal article" date="2022" name="bioRxiv">
        <title>Sequencing and chromosome-scale assembly of the giantPleurodeles waltlgenome.</title>
        <authorList>
            <person name="Brown T."/>
            <person name="Elewa A."/>
            <person name="Iarovenko S."/>
            <person name="Subramanian E."/>
            <person name="Araus A.J."/>
            <person name="Petzold A."/>
            <person name="Susuki M."/>
            <person name="Suzuki K.-i.T."/>
            <person name="Hayashi T."/>
            <person name="Toyoda A."/>
            <person name="Oliveira C."/>
            <person name="Osipova E."/>
            <person name="Leigh N.D."/>
            <person name="Simon A."/>
            <person name="Yun M.H."/>
        </authorList>
    </citation>
    <scope>NUCLEOTIDE SEQUENCE</scope>
    <source>
        <strain evidence="1">20211129_DDA</strain>
        <tissue evidence="1">Liver</tissue>
    </source>
</reference>